<evidence type="ECO:0000313" key="2">
    <source>
        <dbReference type="Proteomes" id="UP000008204"/>
    </source>
</evidence>
<organism evidence="1 2">
    <name type="scientific">Rippkaea orientalis (strain PCC 8801 / RF-1)</name>
    <name type="common">Cyanothece sp. (strain PCC 8801)</name>
    <dbReference type="NCBI Taxonomy" id="41431"/>
    <lineage>
        <taxon>Bacteria</taxon>
        <taxon>Bacillati</taxon>
        <taxon>Cyanobacteriota</taxon>
        <taxon>Cyanophyceae</taxon>
        <taxon>Oscillatoriophycideae</taxon>
        <taxon>Chroococcales</taxon>
        <taxon>Aphanothecaceae</taxon>
        <taxon>Rippkaea</taxon>
        <taxon>Rippkaea orientalis</taxon>
    </lineage>
</organism>
<sequence>MARTLHNGNEMVVDLKNGILFHTNIPPENHAALRSGFAGYPANPRWNIHKFQAWKTGHQLCQALKQGQLVVRSSDCMLVASEDEIEPQSTHQLSNKNKQSIWTQTIKQVFTSYQVAQQ</sequence>
<dbReference type="eggNOG" id="ENOG5032Z76">
    <property type="taxonomic scope" value="Bacteria"/>
</dbReference>
<dbReference type="EMBL" id="CP001287">
    <property type="protein sequence ID" value="ACK67320.1"/>
    <property type="molecule type" value="Genomic_DNA"/>
</dbReference>
<gene>
    <name evidence="1" type="ordered locus">PCC8801_3351</name>
</gene>
<protein>
    <submittedName>
        <fullName evidence="1">Uncharacterized protein</fullName>
    </submittedName>
</protein>
<dbReference type="STRING" id="41431.PCC8801_3351"/>
<accession>B7JZA9</accession>
<dbReference type="AlphaFoldDB" id="B7JZA9"/>
<dbReference type="HOGENOM" id="CLU_168131_0_0_3"/>
<dbReference type="Proteomes" id="UP000008204">
    <property type="component" value="Chromosome"/>
</dbReference>
<proteinExistence type="predicted"/>
<keyword evidence="2" id="KW-1185">Reference proteome</keyword>
<name>B7JZA9_RIPO1</name>
<dbReference type="RefSeq" id="WP_012596581.1">
    <property type="nucleotide sequence ID" value="NC_011726.1"/>
</dbReference>
<dbReference type="OrthoDB" id="425721at2"/>
<evidence type="ECO:0000313" key="1">
    <source>
        <dbReference type="EMBL" id="ACK67320.1"/>
    </source>
</evidence>
<reference evidence="2" key="1">
    <citation type="journal article" date="2011" name="MBio">
        <title>Novel metabolic attributes of the genus Cyanothece, comprising a group of unicellular nitrogen-fixing Cyanobacteria.</title>
        <authorList>
            <person name="Bandyopadhyay A."/>
            <person name="Elvitigala T."/>
            <person name="Welsh E."/>
            <person name="Stockel J."/>
            <person name="Liberton M."/>
            <person name="Min H."/>
            <person name="Sherman L.A."/>
            <person name="Pakrasi H.B."/>
        </authorList>
    </citation>
    <scope>NUCLEOTIDE SEQUENCE [LARGE SCALE GENOMIC DNA]</scope>
    <source>
        <strain evidence="2">PCC 8801</strain>
    </source>
</reference>
<dbReference type="KEGG" id="cyp:PCC8801_3351"/>